<dbReference type="InterPro" id="IPR005064">
    <property type="entry name" value="BUG"/>
</dbReference>
<dbReference type="Pfam" id="PF03401">
    <property type="entry name" value="TctC"/>
    <property type="match status" value="1"/>
</dbReference>
<comment type="caution">
    <text evidence="3">The sequence shown here is derived from an EMBL/GenBank/DDBJ whole genome shotgun (WGS) entry which is preliminary data.</text>
</comment>
<dbReference type="PANTHER" id="PTHR42928:SF5">
    <property type="entry name" value="BLR1237 PROTEIN"/>
    <property type="match status" value="1"/>
</dbReference>
<evidence type="ECO:0000313" key="3">
    <source>
        <dbReference type="EMBL" id="RXN91410.1"/>
    </source>
</evidence>
<dbReference type="InterPro" id="IPR042100">
    <property type="entry name" value="Bug_dom1"/>
</dbReference>
<dbReference type="Gene3D" id="3.40.190.150">
    <property type="entry name" value="Bordetella uptake gene, domain 1"/>
    <property type="match status" value="1"/>
</dbReference>
<proteinExistence type="inferred from homology"/>
<evidence type="ECO:0000256" key="1">
    <source>
        <dbReference type="ARBA" id="ARBA00006987"/>
    </source>
</evidence>
<gene>
    <name evidence="3" type="ORF">C7R54_09685</name>
</gene>
<name>A0A4Q1HMJ2_9BURK</name>
<feature type="signal peptide" evidence="2">
    <location>
        <begin position="1"/>
        <end position="50"/>
    </location>
</feature>
<protein>
    <submittedName>
        <fullName evidence="3">Tripartite tricarboxylate transporter substrate binding protein</fullName>
    </submittedName>
</protein>
<dbReference type="Proteomes" id="UP000290849">
    <property type="component" value="Unassembled WGS sequence"/>
</dbReference>
<sequence length="348" mass="37014">MKFPLPRPHQGRPAGRPIGVAAIVQGVRQGCAAAALALTALAGSPTTVHAADAYPAYPVHIVVPYQAGGSTDIVIRKFAELAAPKLGQPIIIENRGGAGATLGARAIKTARPDGYMLAILPSPVFRMPHIQDMGYDPVHDFTYIMMLSGYTLGVAVPADSPYKTWADFIGYAKKHPNEVTYGTASVGSASNVMMEDIATRNGVTWRHIPYKGEADVLTAVMGGQITAYAGSTTVQPMVQAGKMRMLVTWGDQRSVQYPDTPTLKELDGTPPANAPFGIAGPKDMPPAVVAKLQAVLKQVAETDAFKQVLAQYGQELVYMDGKAYADYAARQYALEADIVRKLGLASSK</sequence>
<dbReference type="SUPFAM" id="SSF53850">
    <property type="entry name" value="Periplasmic binding protein-like II"/>
    <property type="match status" value="1"/>
</dbReference>
<dbReference type="Gene3D" id="3.40.190.10">
    <property type="entry name" value="Periplasmic binding protein-like II"/>
    <property type="match status" value="1"/>
</dbReference>
<keyword evidence="4" id="KW-1185">Reference proteome</keyword>
<dbReference type="AlphaFoldDB" id="A0A4Q1HMJ2"/>
<reference evidence="3 4" key="1">
    <citation type="journal article" date="2017" name="Int. J. Syst. Evol. Microbiol.">
        <title>Achromobacter aloeverae sp. nov., isolated from the root of Aloe vera (L.) Burm.f.</title>
        <authorList>
            <person name="Kuncharoen N."/>
            <person name="Muramatsu Y."/>
            <person name="Shibata C."/>
            <person name="Kamakura Y."/>
            <person name="Nakagawa Y."/>
            <person name="Tanasupawat S."/>
        </authorList>
    </citation>
    <scope>NUCLEOTIDE SEQUENCE [LARGE SCALE GENOMIC DNA]</scope>
    <source>
        <strain evidence="3 4">AVA-1</strain>
    </source>
</reference>
<dbReference type="PIRSF" id="PIRSF017082">
    <property type="entry name" value="YflP"/>
    <property type="match status" value="1"/>
</dbReference>
<dbReference type="RefSeq" id="WP_129149965.1">
    <property type="nucleotide sequence ID" value="NZ_JBHSDO010000013.1"/>
</dbReference>
<evidence type="ECO:0000313" key="4">
    <source>
        <dbReference type="Proteomes" id="UP000290849"/>
    </source>
</evidence>
<dbReference type="EMBL" id="PYAL01000002">
    <property type="protein sequence ID" value="RXN91410.1"/>
    <property type="molecule type" value="Genomic_DNA"/>
</dbReference>
<dbReference type="CDD" id="cd07012">
    <property type="entry name" value="PBP2_Bug_TTT"/>
    <property type="match status" value="1"/>
</dbReference>
<dbReference type="PANTHER" id="PTHR42928">
    <property type="entry name" value="TRICARBOXYLATE-BINDING PROTEIN"/>
    <property type="match status" value="1"/>
</dbReference>
<accession>A0A4Q1HMJ2</accession>
<comment type="similarity">
    <text evidence="1">Belongs to the UPF0065 (bug) family.</text>
</comment>
<dbReference type="OrthoDB" id="8678477at2"/>
<feature type="chain" id="PRO_5020997411" evidence="2">
    <location>
        <begin position="51"/>
        <end position="348"/>
    </location>
</feature>
<evidence type="ECO:0000256" key="2">
    <source>
        <dbReference type="SAM" id="SignalP"/>
    </source>
</evidence>
<keyword evidence="2" id="KW-0732">Signal</keyword>
<organism evidence="3 4">
    <name type="scientific">Achromobacter aloeverae</name>
    <dbReference type="NCBI Taxonomy" id="1750518"/>
    <lineage>
        <taxon>Bacteria</taxon>
        <taxon>Pseudomonadati</taxon>
        <taxon>Pseudomonadota</taxon>
        <taxon>Betaproteobacteria</taxon>
        <taxon>Burkholderiales</taxon>
        <taxon>Alcaligenaceae</taxon>
        <taxon>Achromobacter</taxon>
    </lineage>
</organism>